<dbReference type="InterPro" id="IPR042287">
    <property type="entry name" value="FhaA_N_sf"/>
</dbReference>
<dbReference type="InterPro" id="IPR000253">
    <property type="entry name" value="FHA_dom"/>
</dbReference>
<dbReference type="Pfam" id="PF00498">
    <property type="entry name" value="FHA"/>
    <property type="match status" value="1"/>
</dbReference>
<dbReference type="InterPro" id="IPR050923">
    <property type="entry name" value="Cell_Proc_Reg/RNA_Proc"/>
</dbReference>
<dbReference type="RefSeq" id="WP_279674541.1">
    <property type="nucleotide sequence ID" value="NZ_CP122566.1"/>
</dbReference>
<reference evidence="4 5" key="1">
    <citation type="submission" date="2023-03" db="EMBL/GenBank/DDBJ databases">
        <title>Complete genome sequences of several Auritidibacter ignavus strains isolated from ear infections.</title>
        <authorList>
            <person name="Baehr T."/>
            <person name="Baumhoegger A.M."/>
        </authorList>
    </citation>
    <scope>NUCLEOTIDE SEQUENCE [LARGE SCALE GENOMIC DNA]</scope>
    <source>
        <strain evidence="4 5">BABAE-6</strain>
    </source>
</reference>
<sequence length="250" mass="27324">MGVLDNLERGLERAVRTVFTAGGARKVKPVEIANALRLHLDRESISLHEGRTLVPNVFSISFSPQNFEQIRHWGSALAEELCDEVIRHSSEQGYTLQGPVRVTFLEDQNVSRGDISIESETQAAQSTPAPAPRQQQRARQPAPVAPTQLQPVLEIDGTTYSITSPAVVIGRSSEADITIQDPGISRRHLEVRVHGDSVTAVDLGSTNGFYINGHQAQGSAVLRHGDTVTAGRTRMTFRMVPKQQSRQGGF</sequence>
<dbReference type="CDD" id="cd00060">
    <property type="entry name" value="FHA"/>
    <property type="match status" value="1"/>
</dbReference>
<dbReference type="Gene3D" id="2.60.200.20">
    <property type="match status" value="1"/>
</dbReference>
<dbReference type="PROSITE" id="PS50006">
    <property type="entry name" value="FHA_DOMAIN"/>
    <property type="match status" value="1"/>
</dbReference>
<evidence type="ECO:0000256" key="2">
    <source>
        <dbReference type="SAM" id="MobiDB-lite"/>
    </source>
</evidence>
<evidence type="ECO:0000313" key="5">
    <source>
        <dbReference type="Proteomes" id="UP001224674"/>
    </source>
</evidence>
<proteinExistence type="predicted"/>
<dbReference type="EMBL" id="CP122566">
    <property type="protein sequence ID" value="WGH92436.1"/>
    <property type="molecule type" value="Genomic_DNA"/>
</dbReference>
<keyword evidence="1" id="KW-0597">Phosphoprotein</keyword>
<gene>
    <name evidence="4" type="ORF">QDX21_08915</name>
</gene>
<dbReference type="Gene3D" id="3.30.2320.60">
    <property type="entry name" value="FhaA, phosphopeptide-binding domain (DUF3662)"/>
    <property type="match status" value="1"/>
</dbReference>
<keyword evidence="5" id="KW-1185">Reference proteome</keyword>
<accession>A0AAJ6AFN6</accession>
<feature type="compositionally biased region" description="Low complexity" evidence="2">
    <location>
        <begin position="121"/>
        <end position="148"/>
    </location>
</feature>
<feature type="region of interest" description="Disordered" evidence="2">
    <location>
        <begin position="119"/>
        <end position="150"/>
    </location>
</feature>
<evidence type="ECO:0000259" key="3">
    <source>
        <dbReference type="PROSITE" id="PS50006"/>
    </source>
</evidence>
<dbReference type="Proteomes" id="UP001224674">
    <property type="component" value="Chromosome"/>
</dbReference>
<evidence type="ECO:0000313" key="4">
    <source>
        <dbReference type="EMBL" id="WGH92436.1"/>
    </source>
</evidence>
<name>A0AAJ6AFN6_9MICC</name>
<protein>
    <submittedName>
        <fullName evidence="4">DUF3662 and FHA domain-containing protein</fullName>
    </submittedName>
</protein>
<dbReference type="InterPro" id="IPR008984">
    <property type="entry name" value="SMAD_FHA_dom_sf"/>
</dbReference>
<dbReference type="Pfam" id="PF12401">
    <property type="entry name" value="FhaA_N"/>
    <property type="match status" value="1"/>
</dbReference>
<dbReference type="PANTHER" id="PTHR23308">
    <property type="entry name" value="NUCLEAR INHIBITOR OF PROTEIN PHOSPHATASE-1"/>
    <property type="match status" value="1"/>
</dbReference>
<dbReference type="AlphaFoldDB" id="A0AAJ6AFN6"/>
<feature type="domain" description="FHA" evidence="3">
    <location>
        <begin position="167"/>
        <end position="216"/>
    </location>
</feature>
<dbReference type="SUPFAM" id="SSF49879">
    <property type="entry name" value="SMAD/FHA domain"/>
    <property type="match status" value="1"/>
</dbReference>
<dbReference type="InterPro" id="IPR022128">
    <property type="entry name" value="FhaA_N"/>
</dbReference>
<organism evidence="4 5">
    <name type="scientific">Auritidibacter ignavus</name>
    <dbReference type="NCBI Taxonomy" id="678932"/>
    <lineage>
        <taxon>Bacteria</taxon>
        <taxon>Bacillati</taxon>
        <taxon>Actinomycetota</taxon>
        <taxon>Actinomycetes</taxon>
        <taxon>Micrococcales</taxon>
        <taxon>Micrococcaceae</taxon>
        <taxon>Auritidibacter</taxon>
    </lineage>
</organism>
<dbReference type="SMART" id="SM00240">
    <property type="entry name" value="FHA"/>
    <property type="match status" value="1"/>
</dbReference>
<evidence type="ECO:0000256" key="1">
    <source>
        <dbReference type="ARBA" id="ARBA00022553"/>
    </source>
</evidence>